<evidence type="ECO:0000256" key="2">
    <source>
        <dbReference type="SAM" id="Phobius"/>
    </source>
</evidence>
<name>A0ABU1PWB2_9PSEU</name>
<dbReference type="Gene3D" id="3.10.450.50">
    <property type="match status" value="1"/>
</dbReference>
<gene>
    <name evidence="3" type="ORF">J2S66_003321</name>
</gene>
<keyword evidence="4" id="KW-1185">Reference proteome</keyword>
<feature type="compositionally biased region" description="Pro residues" evidence="1">
    <location>
        <begin position="58"/>
        <end position="78"/>
    </location>
</feature>
<protein>
    <recommendedName>
        <fullName evidence="5">Mce-associated membrane protein</fullName>
    </recommendedName>
</protein>
<keyword evidence="2" id="KW-1133">Transmembrane helix</keyword>
<feature type="compositionally biased region" description="Low complexity" evidence="1">
    <location>
        <begin position="79"/>
        <end position="99"/>
    </location>
</feature>
<dbReference type="Proteomes" id="UP001268819">
    <property type="component" value="Unassembled WGS sequence"/>
</dbReference>
<proteinExistence type="predicted"/>
<evidence type="ECO:0000313" key="4">
    <source>
        <dbReference type="Proteomes" id="UP001268819"/>
    </source>
</evidence>
<accession>A0ABU1PWB2</accession>
<evidence type="ECO:0000256" key="1">
    <source>
        <dbReference type="SAM" id="MobiDB-lite"/>
    </source>
</evidence>
<evidence type="ECO:0000313" key="3">
    <source>
        <dbReference type="EMBL" id="MDR6594937.1"/>
    </source>
</evidence>
<reference evidence="3 4" key="1">
    <citation type="submission" date="2023-07" db="EMBL/GenBank/DDBJ databases">
        <title>Sequencing the genomes of 1000 actinobacteria strains.</title>
        <authorList>
            <person name="Klenk H.-P."/>
        </authorList>
    </citation>
    <scope>NUCLEOTIDE SEQUENCE [LARGE SCALE GENOMIC DNA]</scope>
    <source>
        <strain evidence="3 4">DSM 43749</strain>
    </source>
</reference>
<keyword evidence="2" id="KW-0472">Membrane</keyword>
<feature type="compositionally biased region" description="Low complexity" evidence="1">
    <location>
        <begin position="9"/>
        <end position="32"/>
    </location>
</feature>
<evidence type="ECO:0008006" key="5">
    <source>
        <dbReference type="Google" id="ProtNLM"/>
    </source>
</evidence>
<feature type="compositionally biased region" description="Gly residues" evidence="1">
    <location>
        <begin position="45"/>
        <end position="57"/>
    </location>
</feature>
<organism evidence="3 4">
    <name type="scientific">Saccharothrix longispora</name>
    <dbReference type="NCBI Taxonomy" id="33920"/>
    <lineage>
        <taxon>Bacteria</taxon>
        <taxon>Bacillati</taxon>
        <taxon>Actinomycetota</taxon>
        <taxon>Actinomycetes</taxon>
        <taxon>Pseudonocardiales</taxon>
        <taxon>Pseudonocardiaceae</taxon>
        <taxon>Saccharothrix</taxon>
    </lineage>
</organism>
<comment type="caution">
    <text evidence="3">The sequence shown here is derived from an EMBL/GenBank/DDBJ whole genome shotgun (WGS) entry which is preliminary data.</text>
</comment>
<dbReference type="EMBL" id="JAVDSG010000001">
    <property type="protein sequence ID" value="MDR6594937.1"/>
    <property type="molecule type" value="Genomic_DNA"/>
</dbReference>
<dbReference type="RefSeq" id="WP_310307968.1">
    <property type="nucleotide sequence ID" value="NZ_BAAAXB010000001.1"/>
</dbReference>
<sequence length="279" mass="29135">MSVPPQQPEPHGQQPGPSGRQPGQFGQQPGYGQQPGGYPPPQGFPQGGQQPGYGTPPGGGPQPGYGPPPGGHGPPQQPGQPGYGQQPYGQQGQFNQPGYGQPGGFGAPYGAPPKKSPLPWILGGVGALVVIGVVVALVMTLGGGSNGTAKDAADGFASAISNRDYDKLRSLTCAEDQKEIDDLKKAFDPDAMGAELDKQLEGLPAEAKEQARKMQEALKDIKVVASVDKVEEKSDTRAEATLTIKLEGVPGEMRELMKDTQTDTVPFKKTDDGWVACEK</sequence>
<feature type="region of interest" description="Disordered" evidence="1">
    <location>
        <begin position="1"/>
        <end position="110"/>
    </location>
</feature>
<keyword evidence="2" id="KW-0812">Transmembrane</keyword>
<feature type="transmembrane region" description="Helical" evidence="2">
    <location>
        <begin position="118"/>
        <end position="141"/>
    </location>
</feature>